<keyword evidence="7" id="KW-1185">Reference proteome</keyword>
<proteinExistence type="predicted"/>
<dbReference type="Proteomes" id="UP000199556">
    <property type="component" value="Unassembled WGS sequence"/>
</dbReference>
<dbReference type="SUPFAM" id="SSF55073">
    <property type="entry name" value="Nucleotide cyclase"/>
    <property type="match status" value="1"/>
</dbReference>
<feature type="region of interest" description="Disordered" evidence="3">
    <location>
        <begin position="351"/>
        <end position="373"/>
    </location>
</feature>
<organism evidence="6 7">
    <name type="scientific">Ectothiorhodospira mobilis</name>
    <dbReference type="NCBI Taxonomy" id="195064"/>
    <lineage>
        <taxon>Bacteria</taxon>
        <taxon>Pseudomonadati</taxon>
        <taxon>Pseudomonadota</taxon>
        <taxon>Gammaproteobacteria</taxon>
        <taxon>Chromatiales</taxon>
        <taxon>Ectothiorhodospiraceae</taxon>
        <taxon>Ectothiorhodospira</taxon>
    </lineage>
</organism>
<dbReference type="Pfam" id="PF00990">
    <property type="entry name" value="GGDEF"/>
    <property type="match status" value="2"/>
</dbReference>
<evidence type="ECO:0000259" key="5">
    <source>
        <dbReference type="PROSITE" id="PS50887"/>
    </source>
</evidence>
<dbReference type="GO" id="GO:1902201">
    <property type="term" value="P:negative regulation of bacterial-type flagellum-dependent cell motility"/>
    <property type="evidence" value="ECO:0007669"/>
    <property type="project" value="TreeGrafter"/>
</dbReference>
<dbReference type="InterPro" id="IPR050469">
    <property type="entry name" value="Diguanylate_Cyclase"/>
</dbReference>
<protein>
    <recommendedName>
        <fullName evidence="1">diguanylate cyclase</fullName>
        <ecNumber evidence="1">2.7.7.65</ecNumber>
    </recommendedName>
</protein>
<sequence length="417" mass="45750">MMQERITRLAFTLLPPLAIALGVAATVRGDLLPPLPRGLMEAGPWLAALLGAGLALAYGRTRVLVFIGLVLAVYLGAVFQLRPMAYQGAGDPAPALGYALLTFLVPMIAVANSFWTERYHIAMDLGLRLLAFGACAGIGVVLIRQYPDAAEAFLLTIHWPAVHWPGLGMPQVSSWSLLLGLVITGIALVRGPRPFWAAQWVGLLGMGWMLPQLFHAYALPLSATAILIILSLAVIQESFQMAFRDDLTGLPGRRALNERLQRLGRRYAIAMTDVDHFKKFNDTYGHDLGDQVLRVVASHLRKVGGGGRAYRYGGEEFTIVFPGKRAQQCVPFLDELREAIQDYDIVIRDEKNRPEDRREGRARRGQGRGQTVSVTISMGVAERDAEHPDPEAVIKAADQALYRAKEGGRNRVCTHEG</sequence>
<dbReference type="GO" id="GO:0005886">
    <property type="term" value="C:plasma membrane"/>
    <property type="evidence" value="ECO:0007669"/>
    <property type="project" value="TreeGrafter"/>
</dbReference>
<evidence type="ECO:0000256" key="3">
    <source>
        <dbReference type="SAM" id="MobiDB-lite"/>
    </source>
</evidence>
<feature type="transmembrane region" description="Helical" evidence="4">
    <location>
        <begin position="39"/>
        <end position="58"/>
    </location>
</feature>
<feature type="transmembrane region" description="Helical" evidence="4">
    <location>
        <begin position="167"/>
        <end position="188"/>
    </location>
</feature>
<evidence type="ECO:0000313" key="7">
    <source>
        <dbReference type="Proteomes" id="UP000199556"/>
    </source>
</evidence>
<dbReference type="GO" id="GO:0043709">
    <property type="term" value="P:cell adhesion involved in single-species biofilm formation"/>
    <property type="evidence" value="ECO:0007669"/>
    <property type="project" value="TreeGrafter"/>
</dbReference>
<dbReference type="InterPro" id="IPR029787">
    <property type="entry name" value="Nucleotide_cyclase"/>
</dbReference>
<feature type="transmembrane region" description="Helical" evidence="4">
    <location>
        <begin position="127"/>
        <end position="147"/>
    </location>
</feature>
<dbReference type="OrthoDB" id="9812260at2"/>
<dbReference type="RefSeq" id="WP_090487748.1">
    <property type="nucleotide sequence ID" value="NZ_FOUO01000027.1"/>
</dbReference>
<dbReference type="EMBL" id="FOUO01000027">
    <property type="protein sequence ID" value="SFM70287.1"/>
    <property type="molecule type" value="Genomic_DNA"/>
</dbReference>
<evidence type="ECO:0000256" key="4">
    <source>
        <dbReference type="SAM" id="Phobius"/>
    </source>
</evidence>
<dbReference type="EC" id="2.7.7.65" evidence="1"/>
<dbReference type="InterPro" id="IPR000160">
    <property type="entry name" value="GGDEF_dom"/>
</dbReference>
<dbReference type="AlphaFoldDB" id="A0A1I4T102"/>
<evidence type="ECO:0000256" key="2">
    <source>
        <dbReference type="ARBA" id="ARBA00034247"/>
    </source>
</evidence>
<evidence type="ECO:0000313" key="6">
    <source>
        <dbReference type="EMBL" id="SFM70287.1"/>
    </source>
</evidence>
<dbReference type="InterPro" id="IPR043128">
    <property type="entry name" value="Rev_trsase/Diguanyl_cyclase"/>
</dbReference>
<dbReference type="PROSITE" id="PS50887">
    <property type="entry name" value="GGDEF"/>
    <property type="match status" value="1"/>
</dbReference>
<dbReference type="PANTHER" id="PTHR45138:SF9">
    <property type="entry name" value="DIGUANYLATE CYCLASE DGCM-RELATED"/>
    <property type="match status" value="1"/>
</dbReference>
<dbReference type="STRING" id="195064.SAMN05421721_1275"/>
<comment type="catalytic activity">
    <reaction evidence="2">
        <text>2 GTP = 3',3'-c-di-GMP + 2 diphosphate</text>
        <dbReference type="Rhea" id="RHEA:24898"/>
        <dbReference type="ChEBI" id="CHEBI:33019"/>
        <dbReference type="ChEBI" id="CHEBI:37565"/>
        <dbReference type="ChEBI" id="CHEBI:58805"/>
        <dbReference type="EC" id="2.7.7.65"/>
    </reaction>
</comment>
<feature type="transmembrane region" description="Helical" evidence="4">
    <location>
        <begin position="217"/>
        <end position="235"/>
    </location>
</feature>
<keyword evidence="4" id="KW-0472">Membrane</keyword>
<dbReference type="SMART" id="SM00267">
    <property type="entry name" value="GGDEF"/>
    <property type="match status" value="1"/>
</dbReference>
<reference evidence="6 7" key="1">
    <citation type="submission" date="2016-10" db="EMBL/GenBank/DDBJ databases">
        <authorList>
            <person name="de Groot N.N."/>
        </authorList>
    </citation>
    <scope>NUCLEOTIDE SEQUENCE [LARGE SCALE GENOMIC DNA]</scope>
    <source>
        <strain evidence="6 7">DSM 4180</strain>
    </source>
</reference>
<keyword evidence="4" id="KW-1133">Transmembrane helix</keyword>
<name>A0A1I4T102_ECTMO</name>
<feature type="transmembrane region" description="Helical" evidence="4">
    <location>
        <begin position="63"/>
        <end position="83"/>
    </location>
</feature>
<feature type="transmembrane region" description="Helical" evidence="4">
    <location>
        <begin position="95"/>
        <end position="115"/>
    </location>
</feature>
<dbReference type="PANTHER" id="PTHR45138">
    <property type="entry name" value="REGULATORY COMPONENTS OF SENSORY TRANSDUCTION SYSTEM"/>
    <property type="match status" value="1"/>
</dbReference>
<accession>A0A1I4T102</accession>
<feature type="domain" description="GGDEF" evidence="5">
    <location>
        <begin position="265"/>
        <end position="417"/>
    </location>
</feature>
<evidence type="ECO:0000256" key="1">
    <source>
        <dbReference type="ARBA" id="ARBA00012528"/>
    </source>
</evidence>
<keyword evidence="4" id="KW-0812">Transmembrane</keyword>
<dbReference type="Gene3D" id="3.30.70.270">
    <property type="match status" value="1"/>
</dbReference>
<gene>
    <name evidence="6" type="ORF">SAMN05421721_1275</name>
</gene>
<dbReference type="CDD" id="cd01949">
    <property type="entry name" value="GGDEF"/>
    <property type="match status" value="1"/>
</dbReference>
<dbReference type="NCBIfam" id="TIGR00254">
    <property type="entry name" value="GGDEF"/>
    <property type="match status" value="1"/>
</dbReference>
<dbReference type="GO" id="GO:0052621">
    <property type="term" value="F:diguanylate cyclase activity"/>
    <property type="evidence" value="ECO:0007669"/>
    <property type="project" value="UniProtKB-EC"/>
</dbReference>